<name>A0A133UD27_9EURY</name>
<evidence type="ECO:0000313" key="2">
    <source>
        <dbReference type="EMBL" id="KXA92102.1"/>
    </source>
</evidence>
<keyword evidence="1" id="KW-0472">Membrane</keyword>
<dbReference type="Proteomes" id="UP000070657">
    <property type="component" value="Unassembled WGS sequence"/>
</dbReference>
<evidence type="ECO:0008006" key="4">
    <source>
        <dbReference type="Google" id="ProtNLM"/>
    </source>
</evidence>
<dbReference type="PANTHER" id="PTHR39556:SF1">
    <property type="entry name" value="PROTEIN, PUTATIVE-RELATED"/>
    <property type="match status" value="1"/>
</dbReference>
<dbReference type="PANTHER" id="PTHR39556">
    <property type="entry name" value="PROTEIN, PUTATIVE-RELATED"/>
    <property type="match status" value="1"/>
</dbReference>
<evidence type="ECO:0000256" key="1">
    <source>
        <dbReference type="SAM" id="Phobius"/>
    </source>
</evidence>
<feature type="transmembrane region" description="Helical" evidence="1">
    <location>
        <begin position="97"/>
        <end position="116"/>
    </location>
</feature>
<dbReference type="EMBL" id="LHXP01000094">
    <property type="protein sequence ID" value="KXA92102.1"/>
    <property type="molecule type" value="Genomic_DNA"/>
</dbReference>
<dbReference type="InterPro" id="IPR007294">
    <property type="entry name" value="DUF401"/>
</dbReference>
<protein>
    <recommendedName>
        <fullName evidence="4">Citrate transporter-like domain-containing protein</fullName>
    </recommendedName>
</protein>
<proteinExistence type="predicted"/>
<keyword evidence="3" id="KW-1185">Reference proteome</keyword>
<comment type="caution">
    <text evidence="2">The sequence shown here is derived from an EMBL/GenBank/DDBJ whole genome shotgun (WGS) entry which is preliminary data.</text>
</comment>
<accession>A0A133UD27</accession>
<organism evidence="2 3">
    <name type="scientific">candidate division MSBL1 archaeon SCGC-AAA259E22</name>
    <dbReference type="NCBI Taxonomy" id="1698265"/>
    <lineage>
        <taxon>Archaea</taxon>
        <taxon>Methanobacteriati</taxon>
        <taxon>Methanobacteriota</taxon>
        <taxon>candidate division MSBL1</taxon>
    </lineage>
</organism>
<reference evidence="2 3" key="1">
    <citation type="journal article" date="2016" name="Sci. Rep.">
        <title>Metabolic traits of an uncultured archaeal lineage -MSBL1- from brine pools of the Red Sea.</title>
        <authorList>
            <person name="Mwirichia R."/>
            <person name="Alam I."/>
            <person name="Rashid M."/>
            <person name="Vinu M."/>
            <person name="Ba-Alawi W."/>
            <person name="Anthony Kamau A."/>
            <person name="Kamanda Ngugi D."/>
            <person name="Goker M."/>
            <person name="Klenk H.P."/>
            <person name="Bajic V."/>
            <person name="Stingl U."/>
        </authorList>
    </citation>
    <scope>NUCLEOTIDE SEQUENCE [LARGE SCALE GENOMIC DNA]</scope>
    <source>
        <strain evidence="2">SCGC-AAA259E22</strain>
    </source>
</reference>
<dbReference type="Pfam" id="PF04165">
    <property type="entry name" value="DUF401"/>
    <property type="match status" value="1"/>
</dbReference>
<gene>
    <name evidence="2" type="ORF">AKJ66_04695</name>
</gene>
<feature type="transmembrane region" description="Helical" evidence="1">
    <location>
        <begin position="136"/>
        <end position="155"/>
    </location>
</feature>
<feature type="transmembrane region" description="Helical" evidence="1">
    <location>
        <begin position="24"/>
        <end position="40"/>
    </location>
</feature>
<keyword evidence="1" id="KW-0812">Transmembrane</keyword>
<sequence>MLALLINGSLKNVIKKSIKKTKPWNFSLLILGVLIFLNIFETSNMKNLIAALSLSKATLTIGFGFLLGVATGRIDLPATIVFPIFLTAYKLNSIPPIIFSITYFAIFIGYVITPIHPCVGLTLEYFNAEINKFLKLMIPPTLLSLAVAIATWSILI</sequence>
<dbReference type="AlphaFoldDB" id="A0A133UD27"/>
<evidence type="ECO:0000313" key="3">
    <source>
        <dbReference type="Proteomes" id="UP000070657"/>
    </source>
</evidence>
<keyword evidence="1" id="KW-1133">Transmembrane helix</keyword>